<evidence type="ECO:0000313" key="3">
    <source>
        <dbReference type="Proteomes" id="UP000316213"/>
    </source>
</evidence>
<dbReference type="Gene3D" id="3.40.50.150">
    <property type="entry name" value="Vaccinia Virus protein VP39"/>
    <property type="match status" value="1"/>
</dbReference>
<keyword evidence="3" id="KW-1185">Reference proteome</keyword>
<sequence>MFGLLRTKNLEYINFIKNENIQYANVTERLPFADNSCDVVYSSHMLEHINPADVPSFLQETHRVLKPNGIVRIAVPDLMRKTKDYLASGDADEFMRDTLLGEFWSQATSFRGRVRFALVGDPSAHKWMYDGMSLAKLLEQHNFTSCKVMPDGETQIDAPGELDLYERSPESVFVEGRK</sequence>
<dbReference type="InterPro" id="IPR029063">
    <property type="entry name" value="SAM-dependent_MTases_sf"/>
</dbReference>
<dbReference type="GO" id="GO:0008757">
    <property type="term" value="F:S-adenosylmethionine-dependent methyltransferase activity"/>
    <property type="evidence" value="ECO:0007669"/>
    <property type="project" value="InterPro"/>
</dbReference>
<evidence type="ECO:0000259" key="1">
    <source>
        <dbReference type="Pfam" id="PF08241"/>
    </source>
</evidence>
<dbReference type="SUPFAM" id="SSF53335">
    <property type="entry name" value="S-adenosyl-L-methionine-dependent methyltransferases"/>
    <property type="match status" value="1"/>
</dbReference>
<organism evidence="2 3">
    <name type="scientific">Neorhodopirellula pilleata</name>
    <dbReference type="NCBI Taxonomy" id="2714738"/>
    <lineage>
        <taxon>Bacteria</taxon>
        <taxon>Pseudomonadati</taxon>
        <taxon>Planctomycetota</taxon>
        <taxon>Planctomycetia</taxon>
        <taxon>Pirellulales</taxon>
        <taxon>Pirellulaceae</taxon>
        <taxon>Neorhodopirellula</taxon>
    </lineage>
</organism>
<dbReference type="EMBL" id="SJPM01000005">
    <property type="protein sequence ID" value="TWT96278.1"/>
    <property type="molecule type" value="Genomic_DNA"/>
</dbReference>
<dbReference type="CDD" id="cd02440">
    <property type="entry name" value="AdoMet_MTases"/>
    <property type="match status" value="1"/>
</dbReference>
<dbReference type="OrthoDB" id="282790at2"/>
<gene>
    <name evidence="2" type="ORF">Pla100_27550</name>
</gene>
<feature type="domain" description="Methyltransferase type 11" evidence="1">
    <location>
        <begin position="24"/>
        <end position="71"/>
    </location>
</feature>
<proteinExistence type="predicted"/>
<dbReference type="AlphaFoldDB" id="A0A5C6AAE3"/>
<dbReference type="InterPro" id="IPR013216">
    <property type="entry name" value="Methyltransf_11"/>
</dbReference>
<evidence type="ECO:0000313" key="2">
    <source>
        <dbReference type="EMBL" id="TWT96278.1"/>
    </source>
</evidence>
<dbReference type="Pfam" id="PF08241">
    <property type="entry name" value="Methyltransf_11"/>
    <property type="match status" value="1"/>
</dbReference>
<accession>A0A5C6AAE3</accession>
<dbReference type="Proteomes" id="UP000316213">
    <property type="component" value="Unassembled WGS sequence"/>
</dbReference>
<dbReference type="RefSeq" id="WP_146578227.1">
    <property type="nucleotide sequence ID" value="NZ_SJPM01000005.1"/>
</dbReference>
<protein>
    <recommendedName>
        <fullName evidence="1">Methyltransferase type 11 domain-containing protein</fullName>
    </recommendedName>
</protein>
<comment type="caution">
    <text evidence="2">The sequence shown here is derived from an EMBL/GenBank/DDBJ whole genome shotgun (WGS) entry which is preliminary data.</text>
</comment>
<reference evidence="2 3" key="1">
    <citation type="submission" date="2019-02" db="EMBL/GenBank/DDBJ databases">
        <title>Deep-cultivation of Planctomycetes and their phenomic and genomic characterization uncovers novel biology.</title>
        <authorList>
            <person name="Wiegand S."/>
            <person name="Jogler M."/>
            <person name="Boedeker C."/>
            <person name="Pinto D."/>
            <person name="Vollmers J."/>
            <person name="Rivas-Marin E."/>
            <person name="Kohn T."/>
            <person name="Peeters S.H."/>
            <person name="Heuer A."/>
            <person name="Rast P."/>
            <person name="Oberbeckmann S."/>
            <person name="Bunk B."/>
            <person name="Jeske O."/>
            <person name="Meyerdierks A."/>
            <person name="Storesund J.E."/>
            <person name="Kallscheuer N."/>
            <person name="Luecker S."/>
            <person name="Lage O.M."/>
            <person name="Pohl T."/>
            <person name="Merkel B.J."/>
            <person name="Hornburger P."/>
            <person name="Mueller R.-W."/>
            <person name="Bruemmer F."/>
            <person name="Labrenz M."/>
            <person name="Spormann A.M."/>
            <person name="Op Den Camp H."/>
            <person name="Overmann J."/>
            <person name="Amann R."/>
            <person name="Jetten M.S.M."/>
            <person name="Mascher T."/>
            <person name="Medema M.H."/>
            <person name="Devos D.P."/>
            <person name="Kaster A.-K."/>
            <person name="Ovreas L."/>
            <person name="Rohde M."/>
            <person name="Galperin M.Y."/>
            <person name="Jogler C."/>
        </authorList>
    </citation>
    <scope>NUCLEOTIDE SEQUENCE [LARGE SCALE GENOMIC DNA]</scope>
    <source>
        <strain evidence="2 3">Pla100</strain>
    </source>
</reference>
<name>A0A5C6AAE3_9BACT</name>